<organism evidence="3 4">
    <name type="scientific">Phyllosticta capitalensis</name>
    <dbReference type="NCBI Taxonomy" id="121624"/>
    <lineage>
        <taxon>Eukaryota</taxon>
        <taxon>Fungi</taxon>
        <taxon>Dikarya</taxon>
        <taxon>Ascomycota</taxon>
        <taxon>Pezizomycotina</taxon>
        <taxon>Dothideomycetes</taxon>
        <taxon>Dothideomycetes incertae sedis</taxon>
        <taxon>Botryosphaeriales</taxon>
        <taxon>Phyllostictaceae</taxon>
        <taxon>Phyllosticta</taxon>
    </lineage>
</organism>
<comment type="caution">
    <text evidence="3">The sequence shown here is derived from an EMBL/GenBank/DDBJ whole genome shotgun (WGS) entry which is preliminary data.</text>
</comment>
<accession>A0ABR1YV96</accession>
<feature type="region of interest" description="Disordered" evidence="1">
    <location>
        <begin position="160"/>
        <end position="194"/>
    </location>
</feature>
<name>A0ABR1YV96_9PEZI</name>
<dbReference type="Proteomes" id="UP001492380">
    <property type="component" value="Unassembled WGS sequence"/>
</dbReference>
<feature type="signal peptide" evidence="2">
    <location>
        <begin position="1"/>
        <end position="21"/>
    </location>
</feature>
<evidence type="ECO:0000256" key="2">
    <source>
        <dbReference type="SAM" id="SignalP"/>
    </source>
</evidence>
<feature type="chain" id="PRO_5045790689" evidence="2">
    <location>
        <begin position="22"/>
        <end position="251"/>
    </location>
</feature>
<keyword evidence="4" id="KW-1185">Reference proteome</keyword>
<sequence length="251" mass="27878">MVLKTTTALVAFGSLLIGATASPIEVPAGSVPEGSYPADSVPNNVPAKTDENADTWFIWSDSSRCENQERIQVVIRDYNDRDEKGIIKSRPDIQGEKQPTGEILFKLKSPFYGSYVLSDTQGQTYKPPEVKIELFEKGKKPAGRATYEPGSPPREFDRLQWNPDEKVPNQKILRPSLDNDQEMTSKENPDGKSYTVSFSPLVGKEDSVETDTYADTLWILWCTGEKERMLRTSLQKQPPIEESKSGAGGGT</sequence>
<gene>
    <name evidence="3" type="ORF">HDK90DRAFT_508626</name>
</gene>
<proteinExistence type="predicted"/>
<evidence type="ECO:0000256" key="1">
    <source>
        <dbReference type="SAM" id="MobiDB-lite"/>
    </source>
</evidence>
<feature type="region of interest" description="Disordered" evidence="1">
    <location>
        <begin position="232"/>
        <end position="251"/>
    </location>
</feature>
<reference evidence="3 4" key="1">
    <citation type="submission" date="2024-04" db="EMBL/GenBank/DDBJ databases">
        <title>Phyllosticta paracitricarpa is synonymous to the EU quarantine fungus P. citricarpa based on phylogenomic analyses.</title>
        <authorList>
            <consortium name="Lawrence Berkeley National Laboratory"/>
            <person name="Van Ingen-Buijs V.A."/>
            <person name="Van Westerhoven A.C."/>
            <person name="Haridas S."/>
            <person name="Skiadas P."/>
            <person name="Martin F."/>
            <person name="Groenewald J.Z."/>
            <person name="Crous P.W."/>
            <person name="Seidl M.F."/>
        </authorList>
    </citation>
    <scope>NUCLEOTIDE SEQUENCE [LARGE SCALE GENOMIC DNA]</scope>
    <source>
        <strain evidence="3 4">CBS 123374</strain>
    </source>
</reference>
<protein>
    <submittedName>
        <fullName evidence="3">Uncharacterized protein</fullName>
    </submittedName>
</protein>
<evidence type="ECO:0000313" key="3">
    <source>
        <dbReference type="EMBL" id="KAK8240105.1"/>
    </source>
</evidence>
<evidence type="ECO:0000313" key="4">
    <source>
        <dbReference type="Proteomes" id="UP001492380"/>
    </source>
</evidence>
<keyword evidence="2" id="KW-0732">Signal</keyword>
<dbReference type="EMBL" id="JBBWRZ010000003">
    <property type="protein sequence ID" value="KAK8240105.1"/>
    <property type="molecule type" value="Genomic_DNA"/>
</dbReference>